<keyword evidence="2" id="KW-1185">Reference proteome</keyword>
<reference evidence="1 2" key="1">
    <citation type="submission" date="2020-08" db="EMBL/GenBank/DDBJ databases">
        <title>Genomic Encyclopedia of Type Strains, Phase IV (KMG-IV): sequencing the most valuable type-strain genomes for metagenomic binning, comparative biology and taxonomic classification.</title>
        <authorList>
            <person name="Goeker M."/>
        </authorList>
    </citation>
    <scope>NUCLEOTIDE SEQUENCE [LARGE SCALE GENOMIC DNA]</scope>
    <source>
        <strain evidence="1 2">DSM 106146</strain>
    </source>
</reference>
<dbReference type="EMBL" id="JACHFW010000001">
    <property type="protein sequence ID" value="MBB5263064.1"/>
    <property type="molecule type" value="Genomic_DNA"/>
</dbReference>
<dbReference type="AlphaFoldDB" id="A0A7W8M3R7"/>
<gene>
    <name evidence="1" type="ORF">HNP82_000158</name>
</gene>
<proteinExistence type="predicted"/>
<sequence>MKAADLNNCTYFAAHRSRRTQRFQRPVPGERDLRQLSWPFLFQPIDKRYDGE</sequence>
<evidence type="ECO:0000313" key="1">
    <source>
        <dbReference type="EMBL" id="MBB5263064.1"/>
    </source>
</evidence>
<organism evidence="1 2">
    <name type="scientific">Catenibacillus scindens</name>
    <dbReference type="NCBI Taxonomy" id="673271"/>
    <lineage>
        <taxon>Bacteria</taxon>
        <taxon>Bacillati</taxon>
        <taxon>Bacillota</taxon>
        <taxon>Clostridia</taxon>
        <taxon>Lachnospirales</taxon>
        <taxon>Lachnospiraceae</taxon>
        <taxon>Catenibacillus</taxon>
    </lineage>
</organism>
<name>A0A7W8M3R7_9FIRM</name>
<protein>
    <submittedName>
        <fullName evidence="1">Uncharacterized protein</fullName>
    </submittedName>
</protein>
<evidence type="ECO:0000313" key="2">
    <source>
        <dbReference type="Proteomes" id="UP000543642"/>
    </source>
</evidence>
<accession>A0A7W8M3R7</accession>
<comment type="caution">
    <text evidence="1">The sequence shown here is derived from an EMBL/GenBank/DDBJ whole genome shotgun (WGS) entry which is preliminary data.</text>
</comment>
<dbReference type="Proteomes" id="UP000543642">
    <property type="component" value="Unassembled WGS sequence"/>
</dbReference>